<comment type="caution">
    <text evidence="2">The sequence shown here is derived from an EMBL/GenBank/DDBJ whole genome shotgun (WGS) entry which is preliminary data.</text>
</comment>
<keyword evidence="1" id="KW-0472">Membrane</keyword>
<organism evidence="2 3">
    <name type="scientific">Metarhizium rileyi (strain RCEF 4871)</name>
    <name type="common">Nomuraea rileyi</name>
    <dbReference type="NCBI Taxonomy" id="1649241"/>
    <lineage>
        <taxon>Eukaryota</taxon>
        <taxon>Fungi</taxon>
        <taxon>Dikarya</taxon>
        <taxon>Ascomycota</taxon>
        <taxon>Pezizomycotina</taxon>
        <taxon>Sordariomycetes</taxon>
        <taxon>Hypocreomycetidae</taxon>
        <taxon>Hypocreales</taxon>
        <taxon>Clavicipitaceae</taxon>
        <taxon>Metarhizium</taxon>
    </lineage>
</organism>
<feature type="transmembrane region" description="Helical" evidence="1">
    <location>
        <begin position="153"/>
        <end position="176"/>
    </location>
</feature>
<keyword evidence="1" id="KW-0812">Transmembrane</keyword>
<protein>
    <submittedName>
        <fullName evidence="2">Integral membrane protein</fullName>
    </submittedName>
</protein>
<dbReference type="STRING" id="1081105.A0A167CJC5"/>
<keyword evidence="1" id="KW-1133">Transmembrane helix</keyword>
<evidence type="ECO:0000313" key="3">
    <source>
        <dbReference type="Proteomes" id="UP000243498"/>
    </source>
</evidence>
<feature type="transmembrane region" description="Helical" evidence="1">
    <location>
        <begin position="325"/>
        <end position="345"/>
    </location>
</feature>
<accession>A0A167CJC5</accession>
<evidence type="ECO:0000313" key="2">
    <source>
        <dbReference type="EMBL" id="OAA41260.1"/>
    </source>
</evidence>
<name>A0A167CJC5_METRR</name>
<dbReference type="Proteomes" id="UP000243498">
    <property type="component" value="Unassembled WGS sequence"/>
</dbReference>
<feature type="transmembrane region" description="Helical" evidence="1">
    <location>
        <begin position="365"/>
        <end position="383"/>
    </location>
</feature>
<dbReference type="AlphaFoldDB" id="A0A167CJC5"/>
<feature type="transmembrane region" description="Helical" evidence="1">
    <location>
        <begin position="286"/>
        <end position="313"/>
    </location>
</feature>
<dbReference type="OrthoDB" id="2603at2759"/>
<evidence type="ECO:0000256" key="1">
    <source>
        <dbReference type="SAM" id="Phobius"/>
    </source>
</evidence>
<reference evidence="2 3" key="1">
    <citation type="journal article" date="2016" name="Genome Biol. Evol.">
        <title>Divergent and convergent evolution of fungal pathogenicity.</title>
        <authorList>
            <person name="Shang Y."/>
            <person name="Xiao G."/>
            <person name="Zheng P."/>
            <person name="Cen K."/>
            <person name="Zhan S."/>
            <person name="Wang C."/>
        </authorList>
    </citation>
    <scope>NUCLEOTIDE SEQUENCE [LARGE SCALE GENOMIC DNA]</scope>
    <source>
        <strain evidence="2 3">RCEF 4871</strain>
    </source>
</reference>
<keyword evidence="3" id="KW-1185">Reference proteome</keyword>
<sequence length="720" mass="80293">MRNSSFPGARWEPSGGPTLALRQNSVAGPFGFLNPTTAIYDIRSNDRPRGRRADLADITDTEKQERAKVRWNARRHVLILPRATPLTCRLEKSTNLHRVLLGIGRMFTLFPYWDVSWLIGVSFTIGCLLFVASGLFCWLPIAYPETAFPQEKLVAGGVSAFLGATLFQIGAVLLILESYNDSAETKFGGALEDLFVKRLGIARRVRNHRPQHFDPMDPSTKQHLYPDNDRRGSTSSVIASSAEENIDVYQELPFRNPNDDDIALAKRSWQWWPSWHDITTHYVYEIGFLASFTMSVGATVFYICGILGLPGIFSNLSDAALKAAYYFPYLLGGVLFSVSSLMYILETQPNWYTPQPFKIGWHVGVWNMIGSLGWTLAASLGYCNASWCVYQNELTLIWASAAFSFGSALQWYESLDNRVLSDLKAAFSVPVVQRLAAFQTLTVACPLGSIAKDMMSAQTGGKVIGYEPGEIPAQGAVTVQFLLGVPGIPLQACIDHQYNDSRVMDKRPGMYLKYLPFRYDEVTAKQFTGGSYLFDTLENAKEYARWVREDYEVGDETKSKFLEQPLFESSSCQVWKVMGAHSFAPIEEHAVGRLQYWSCDVEDAETTLRESYAKLRAAAETQNAAAFWLLYDAEKKVLAAQLAFKKETGSDESSARRSFAAVAAKPALENLLPEGLGSKLLFDRTGLFLTIWLPRSRDNGGCARLIPNYPFVPAITAQDA</sequence>
<gene>
    <name evidence="2" type="ORF">NOR_05338</name>
</gene>
<dbReference type="EMBL" id="AZHC01000016">
    <property type="protein sequence ID" value="OAA41260.1"/>
    <property type="molecule type" value="Genomic_DNA"/>
</dbReference>
<feature type="transmembrane region" description="Helical" evidence="1">
    <location>
        <begin position="119"/>
        <end position="141"/>
    </location>
</feature>
<proteinExistence type="predicted"/>